<keyword evidence="4 7" id="KW-1133">Transmembrane helix</keyword>
<dbReference type="RefSeq" id="WP_091345562.1">
    <property type="nucleotide sequence ID" value="NZ_FNRM01000021.1"/>
</dbReference>
<evidence type="ECO:0000313" key="11">
    <source>
        <dbReference type="Proteomes" id="UP000198773"/>
    </source>
</evidence>
<dbReference type="GO" id="GO:0005886">
    <property type="term" value="C:plasma membrane"/>
    <property type="evidence" value="ECO:0007669"/>
    <property type="project" value="UniProtKB-SubCell"/>
</dbReference>
<evidence type="ECO:0000256" key="6">
    <source>
        <dbReference type="ARBA" id="ARBA00038076"/>
    </source>
</evidence>
<feature type="transmembrane region" description="Helical" evidence="7">
    <location>
        <begin position="338"/>
        <end position="361"/>
    </location>
</feature>
<dbReference type="PANTHER" id="PTHR30572:SF4">
    <property type="entry name" value="ABC TRANSPORTER PERMEASE YTRF"/>
    <property type="match status" value="1"/>
</dbReference>
<dbReference type="InterPro" id="IPR025857">
    <property type="entry name" value="MacB_PCD"/>
</dbReference>
<evidence type="ECO:0000256" key="3">
    <source>
        <dbReference type="ARBA" id="ARBA00022692"/>
    </source>
</evidence>
<evidence type="ECO:0000256" key="7">
    <source>
        <dbReference type="SAM" id="Phobius"/>
    </source>
</evidence>
<keyword evidence="11" id="KW-1185">Reference proteome</keyword>
<organism evidence="10 11">
    <name type="scientific">Alkalimonas amylolytica</name>
    <dbReference type="NCBI Taxonomy" id="152573"/>
    <lineage>
        <taxon>Bacteria</taxon>
        <taxon>Pseudomonadati</taxon>
        <taxon>Pseudomonadota</taxon>
        <taxon>Gammaproteobacteria</taxon>
        <taxon>Alkalimonas</taxon>
    </lineage>
</organism>
<name>A0A1H4G7Q2_ALKAM</name>
<dbReference type="Pfam" id="PF12704">
    <property type="entry name" value="MacB_PCD"/>
    <property type="match status" value="2"/>
</dbReference>
<evidence type="ECO:0000256" key="2">
    <source>
        <dbReference type="ARBA" id="ARBA00022475"/>
    </source>
</evidence>
<dbReference type="AlphaFoldDB" id="A0A1H4G7Q2"/>
<dbReference type="Pfam" id="PF02687">
    <property type="entry name" value="FtsX"/>
    <property type="match status" value="1"/>
</dbReference>
<comment type="similarity">
    <text evidence="6">Belongs to the ABC-4 integral membrane protein family.</text>
</comment>
<gene>
    <name evidence="10" type="ORF">SAMN04488051_1212</name>
</gene>
<evidence type="ECO:0000313" key="10">
    <source>
        <dbReference type="EMBL" id="SEB04928.1"/>
    </source>
</evidence>
<dbReference type="InterPro" id="IPR050250">
    <property type="entry name" value="Macrolide_Exporter_MacB"/>
</dbReference>
<evidence type="ECO:0000256" key="5">
    <source>
        <dbReference type="ARBA" id="ARBA00023136"/>
    </source>
</evidence>
<feature type="transmembrane region" description="Helical" evidence="7">
    <location>
        <begin position="756"/>
        <end position="775"/>
    </location>
</feature>
<dbReference type="OrthoDB" id="5711186at2"/>
<feature type="transmembrane region" description="Helical" evidence="7">
    <location>
        <begin position="20"/>
        <end position="41"/>
    </location>
</feature>
<evidence type="ECO:0000259" key="9">
    <source>
        <dbReference type="Pfam" id="PF12704"/>
    </source>
</evidence>
<dbReference type="GO" id="GO:0022857">
    <property type="term" value="F:transmembrane transporter activity"/>
    <property type="evidence" value="ECO:0007669"/>
    <property type="project" value="TreeGrafter"/>
</dbReference>
<comment type="subcellular location">
    <subcellularLocation>
        <location evidence="1">Cell membrane</location>
        <topology evidence="1">Multi-pass membrane protein</topology>
    </subcellularLocation>
</comment>
<accession>A0A1H4G7Q2</accession>
<reference evidence="10 11" key="1">
    <citation type="submission" date="2016-10" db="EMBL/GenBank/DDBJ databases">
        <authorList>
            <person name="de Groot N.N."/>
        </authorList>
    </citation>
    <scope>NUCLEOTIDE SEQUENCE [LARGE SCALE GENOMIC DNA]</scope>
    <source>
        <strain evidence="10 11">CGMCC 1.3430</strain>
    </source>
</reference>
<dbReference type="STRING" id="152573.SAMN04488051_1212"/>
<feature type="transmembrane region" description="Helical" evidence="7">
    <location>
        <begin position="696"/>
        <end position="721"/>
    </location>
</feature>
<sequence length="822" mass="91362">MFTIKDFSNALYALSKSKSYAATIVVTLAVTLGTLIAAFNLNYTIVAAPLPYQDEDRLVVGNTPWYEHNELFIDEDSTIQLLIEFYLQDSTTFENTALIGYSWIATSLRDKDDTPKVLIAYTTPGYMQMYQMPMILGRGFNTDEDIHSHAAVAVISERVWRQHYNADPEIVGKSIQISDTQFQVIGVASSDFVEPRFTGPNRHNDVWLPWDFNPDPCASGLYGRACFVGWHFLLAKLKSADDHQRISQQLTASLNAEFQDAIAGVPGAINHSIRFEARPLRQVLLRDSAAQTFWLFIGSLVLLCIACVNTLNLVLSRAVRQQRSMAIKAALGAQRKHIFIHVFSEMLLLLGVAVLIALVIAQAEYRLLQHVAEAYLPRVTELQLNLPTLVFSIAITVFIGLSFAYLVVRQINYRALNSELQSSGKGSGLQISVRVRHLLIISQVALTSVLLVACVLVLQQTLSVLKQDIGFATERIYQIDIDEVGPAITAETRPERHLEKKRDLSDIRELLAQHPAVKAASYANYAPANFDGVFSTTRWPRTPDNIEDIVISRLTITDQHFLPLFEIKLLSGRNFSAQEVVDSSPVIIVNESFAKAAWPDQQAVGQRLGMAQNWEVIGVVADYNLIDQYSPTEPPRAFIPRNINDVGGTLLYELKPGMSISKTELNHIMAQVSPKYRAAEIFSLEQNVKRILFANYLAAGVTSVLSLLTLLLAAVGIYGVLSYNAQLRKFELGVRMAIGARPLTILTQSLRENIKLVFIGLLCSLVLLAILWLFINNSTFTLSLSLSGVLVPFASIMLLTGAVSLLSIWSLIRQPAINALRN</sequence>
<feature type="domain" description="ABC3 transporter permease C-terminal" evidence="8">
    <location>
        <begin position="704"/>
        <end position="814"/>
    </location>
</feature>
<feature type="domain" description="MacB-like periplasmic core" evidence="9">
    <location>
        <begin position="89"/>
        <end position="252"/>
    </location>
</feature>
<keyword evidence="2" id="KW-1003">Cell membrane</keyword>
<feature type="transmembrane region" description="Helical" evidence="7">
    <location>
        <begin position="386"/>
        <end position="408"/>
    </location>
</feature>
<evidence type="ECO:0000259" key="8">
    <source>
        <dbReference type="Pfam" id="PF02687"/>
    </source>
</evidence>
<protein>
    <submittedName>
        <fullName evidence="10">Duplicated orphan permease</fullName>
    </submittedName>
</protein>
<dbReference type="Proteomes" id="UP000198773">
    <property type="component" value="Unassembled WGS sequence"/>
</dbReference>
<proteinExistence type="inferred from homology"/>
<dbReference type="InterPro" id="IPR003838">
    <property type="entry name" value="ABC3_permease_C"/>
</dbReference>
<feature type="transmembrane region" description="Helical" evidence="7">
    <location>
        <begin position="787"/>
        <end position="812"/>
    </location>
</feature>
<keyword evidence="5 7" id="KW-0472">Membrane</keyword>
<evidence type="ECO:0000256" key="4">
    <source>
        <dbReference type="ARBA" id="ARBA00022989"/>
    </source>
</evidence>
<feature type="transmembrane region" description="Helical" evidence="7">
    <location>
        <begin position="293"/>
        <end position="315"/>
    </location>
</feature>
<dbReference type="EMBL" id="FNRM01000021">
    <property type="protein sequence ID" value="SEB04928.1"/>
    <property type="molecule type" value="Genomic_DNA"/>
</dbReference>
<feature type="domain" description="MacB-like periplasmic core" evidence="9">
    <location>
        <begin position="446"/>
        <end position="676"/>
    </location>
</feature>
<feature type="transmembrane region" description="Helical" evidence="7">
    <location>
        <begin position="438"/>
        <end position="458"/>
    </location>
</feature>
<evidence type="ECO:0000256" key="1">
    <source>
        <dbReference type="ARBA" id="ARBA00004651"/>
    </source>
</evidence>
<dbReference type="PANTHER" id="PTHR30572">
    <property type="entry name" value="MEMBRANE COMPONENT OF TRANSPORTER-RELATED"/>
    <property type="match status" value="1"/>
</dbReference>
<keyword evidence="3 7" id="KW-0812">Transmembrane</keyword>